<proteinExistence type="predicted"/>
<dbReference type="InParanoid" id="D8LZL5"/>
<dbReference type="Proteomes" id="UP000008312">
    <property type="component" value="Unassembled WGS sequence"/>
</dbReference>
<dbReference type="EMBL" id="FN668641">
    <property type="protein sequence ID" value="CBK21254.2"/>
    <property type="molecule type" value="Genomic_DNA"/>
</dbReference>
<organism evidence="3">
    <name type="scientific">Blastocystis hominis</name>
    <dbReference type="NCBI Taxonomy" id="12968"/>
    <lineage>
        <taxon>Eukaryota</taxon>
        <taxon>Sar</taxon>
        <taxon>Stramenopiles</taxon>
        <taxon>Bigyra</taxon>
        <taxon>Opalozoa</taxon>
        <taxon>Opalinata</taxon>
        <taxon>Blastocystidae</taxon>
        <taxon>Blastocystis</taxon>
    </lineage>
</organism>
<evidence type="ECO:0000256" key="1">
    <source>
        <dbReference type="SAM" id="MobiDB-lite"/>
    </source>
</evidence>
<gene>
    <name evidence="3" type="ORF">GSBLH_T00001438001</name>
</gene>
<dbReference type="Pfam" id="PF14311">
    <property type="entry name" value="DUF4379"/>
    <property type="match status" value="2"/>
</dbReference>
<feature type="domain" description="Treble clef zinc finger" evidence="2">
    <location>
        <begin position="60"/>
        <end position="118"/>
    </location>
</feature>
<name>D8LZL5_BLAHO</name>
<feature type="compositionally biased region" description="Low complexity" evidence="1">
    <location>
        <begin position="134"/>
        <end position="145"/>
    </location>
</feature>
<protein>
    <recommendedName>
        <fullName evidence="2">Treble clef zinc finger domain-containing protein</fullName>
    </recommendedName>
</protein>
<dbReference type="RefSeq" id="XP_012895302.1">
    <property type="nucleotide sequence ID" value="XM_013039848.1"/>
</dbReference>
<accession>D8LZL5</accession>
<reference evidence="3" key="1">
    <citation type="submission" date="2010-02" db="EMBL/GenBank/DDBJ databases">
        <title>Sequencing and annotation of the Blastocystis hominis genome.</title>
        <authorList>
            <person name="Wincker P."/>
        </authorList>
    </citation>
    <scope>NUCLEOTIDE SEQUENCE</scope>
    <source>
        <strain evidence="3">Singapore isolate B</strain>
    </source>
</reference>
<evidence type="ECO:0000259" key="2">
    <source>
        <dbReference type="Pfam" id="PF14311"/>
    </source>
</evidence>
<feature type="region of interest" description="Disordered" evidence="1">
    <location>
        <begin position="127"/>
        <end position="146"/>
    </location>
</feature>
<evidence type="ECO:0000313" key="4">
    <source>
        <dbReference type="Proteomes" id="UP000008312"/>
    </source>
</evidence>
<evidence type="ECO:0000313" key="3">
    <source>
        <dbReference type="EMBL" id="CBK21254.2"/>
    </source>
</evidence>
<sequence>MVTKSSSKRVWWVCENGHHYQSTVYNRGSTHNTGCPICLGRKVSEETSLARCQQLLPFLDMTKNGDLNPSQFSIHSRKALYWRCPEGETDHSKRDHKWRCSVNEMLHVYNGECPYCSRILVFEGNPEREKRGTKSNGTSTSSGNSRKNRCYELICVERKAKMVSGKARRRVFDIDGLIETMQANETNVE</sequence>
<dbReference type="AlphaFoldDB" id="D8LZL5"/>
<keyword evidence="4" id="KW-1185">Reference proteome</keyword>
<feature type="domain" description="Treble clef zinc finger" evidence="2">
    <location>
        <begin position="2"/>
        <end position="40"/>
    </location>
</feature>
<dbReference type="GeneID" id="24918694"/>
<dbReference type="OrthoDB" id="197298at2759"/>
<dbReference type="InterPro" id="IPR025487">
    <property type="entry name" value="DUF4379"/>
</dbReference>